<organism evidence="2 3">
    <name type="scientific">Vallitalea guaymasensis</name>
    <dbReference type="NCBI Taxonomy" id="1185412"/>
    <lineage>
        <taxon>Bacteria</taxon>
        <taxon>Bacillati</taxon>
        <taxon>Bacillota</taxon>
        <taxon>Clostridia</taxon>
        <taxon>Lachnospirales</taxon>
        <taxon>Vallitaleaceae</taxon>
        <taxon>Vallitalea</taxon>
    </lineage>
</organism>
<evidence type="ECO:0000313" key="2">
    <source>
        <dbReference type="EMBL" id="QUH31196.1"/>
    </source>
</evidence>
<feature type="transmembrane region" description="Helical" evidence="1">
    <location>
        <begin position="9"/>
        <end position="27"/>
    </location>
</feature>
<name>A0A8J8SE68_9FIRM</name>
<sequence>MGRSKRKLICDLIIVLVCLIVFIYLFGFECLVAFMPFACGAFIVILFIKLLEFFM</sequence>
<keyword evidence="3" id="KW-1185">Reference proteome</keyword>
<dbReference type="EMBL" id="CP058561">
    <property type="protein sequence ID" value="QUH31196.1"/>
    <property type="molecule type" value="Genomic_DNA"/>
</dbReference>
<dbReference type="Proteomes" id="UP000677305">
    <property type="component" value="Chromosome"/>
</dbReference>
<proteinExistence type="predicted"/>
<dbReference type="KEGG" id="vgu:HYG85_20620"/>
<keyword evidence="1" id="KW-0812">Transmembrane</keyword>
<gene>
    <name evidence="2" type="ORF">HYG85_20620</name>
</gene>
<feature type="transmembrane region" description="Helical" evidence="1">
    <location>
        <begin position="33"/>
        <end position="51"/>
    </location>
</feature>
<dbReference type="AlphaFoldDB" id="A0A8J8SE68"/>
<keyword evidence="1" id="KW-1133">Transmembrane helix</keyword>
<accession>A0A8J8SE68</accession>
<reference evidence="2 3" key="1">
    <citation type="submission" date="2020-07" db="EMBL/GenBank/DDBJ databases">
        <title>Vallitalea guaymasensis genome.</title>
        <authorList>
            <person name="Postec A."/>
        </authorList>
    </citation>
    <scope>NUCLEOTIDE SEQUENCE [LARGE SCALE GENOMIC DNA]</scope>
    <source>
        <strain evidence="2 3">Ra1766G1</strain>
    </source>
</reference>
<evidence type="ECO:0000313" key="3">
    <source>
        <dbReference type="Proteomes" id="UP000677305"/>
    </source>
</evidence>
<dbReference type="RefSeq" id="WP_212691266.1">
    <property type="nucleotide sequence ID" value="NZ_CP058561.1"/>
</dbReference>
<protein>
    <submittedName>
        <fullName evidence="2">Uncharacterized protein</fullName>
    </submittedName>
</protein>
<evidence type="ECO:0000256" key="1">
    <source>
        <dbReference type="SAM" id="Phobius"/>
    </source>
</evidence>
<keyword evidence="1" id="KW-0472">Membrane</keyword>